<proteinExistence type="predicted"/>
<evidence type="ECO:0000313" key="2">
    <source>
        <dbReference type="EMBL" id="KAH9838977.1"/>
    </source>
</evidence>
<accession>A0ABQ8KKZ1</accession>
<gene>
    <name evidence="2" type="ORF">C8Q71DRAFT_746975</name>
</gene>
<evidence type="ECO:0000313" key="3">
    <source>
        <dbReference type="Proteomes" id="UP000814176"/>
    </source>
</evidence>
<keyword evidence="3" id="KW-1185">Reference proteome</keyword>
<reference evidence="2 3" key="1">
    <citation type="journal article" date="2021" name="Environ. Microbiol.">
        <title>Gene family expansions and transcriptome signatures uncover fungal adaptations to wood decay.</title>
        <authorList>
            <person name="Hage H."/>
            <person name="Miyauchi S."/>
            <person name="Viragh M."/>
            <person name="Drula E."/>
            <person name="Min B."/>
            <person name="Chaduli D."/>
            <person name="Navarro D."/>
            <person name="Favel A."/>
            <person name="Norest M."/>
            <person name="Lesage-Meessen L."/>
            <person name="Balint B."/>
            <person name="Merenyi Z."/>
            <person name="de Eugenio L."/>
            <person name="Morin E."/>
            <person name="Martinez A.T."/>
            <person name="Baldrian P."/>
            <person name="Stursova M."/>
            <person name="Martinez M.J."/>
            <person name="Novotny C."/>
            <person name="Magnuson J.K."/>
            <person name="Spatafora J.W."/>
            <person name="Maurice S."/>
            <person name="Pangilinan J."/>
            <person name="Andreopoulos W."/>
            <person name="LaButti K."/>
            <person name="Hundley H."/>
            <person name="Na H."/>
            <person name="Kuo A."/>
            <person name="Barry K."/>
            <person name="Lipzen A."/>
            <person name="Henrissat B."/>
            <person name="Riley R."/>
            <person name="Ahrendt S."/>
            <person name="Nagy L.G."/>
            <person name="Grigoriev I.V."/>
            <person name="Martin F."/>
            <person name="Rosso M.N."/>
        </authorList>
    </citation>
    <scope>NUCLEOTIDE SEQUENCE [LARGE SCALE GENOMIC DNA]</scope>
    <source>
        <strain evidence="2 3">CIRM-BRFM 1785</strain>
    </source>
</reference>
<name>A0ABQ8KKZ1_9APHY</name>
<comment type="caution">
    <text evidence="2">The sequence shown here is derived from an EMBL/GenBank/DDBJ whole genome shotgun (WGS) entry which is preliminary data.</text>
</comment>
<feature type="region of interest" description="Disordered" evidence="1">
    <location>
        <begin position="45"/>
        <end position="75"/>
    </location>
</feature>
<dbReference type="EMBL" id="JADCUA010000006">
    <property type="protein sequence ID" value="KAH9838977.1"/>
    <property type="molecule type" value="Genomic_DNA"/>
</dbReference>
<feature type="compositionally biased region" description="Polar residues" evidence="1">
    <location>
        <begin position="52"/>
        <end position="75"/>
    </location>
</feature>
<organism evidence="2 3">
    <name type="scientific">Rhodofomes roseus</name>
    <dbReference type="NCBI Taxonomy" id="34475"/>
    <lineage>
        <taxon>Eukaryota</taxon>
        <taxon>Fungi</taxon>
        <taxon>Dikarya</taxon>
        <taxon>Basidiomycota</taxon>
        <taxon>Agaricomycotina</taxon>
        <taxon>Agaricomycetes</taxon>
        <taxon>Polyporales</taxon>
        <taxon>Rhodofomes</taxon>
    </lineage>
</organism>
<dbReference type="GeneID" id="72003829"/>
<sequence>MEPWLFFGLGSLRIAGSVHRPLLGPGMCSKLHGFGMQGKLPAVAPPRAQLPANHSSLPLNLESSSQSNCTPGYHG</sequence>
<protein>
    <submittedName>
        <fullName evidence="2">Uncharacterized protein</fullName>
    </submittedName>
</protein>
<evidence type="ECO:0000256" key="1">
    <source>
        <dbReference type="SAM" id="MobiDB-lite"/>
    </source>
</evidence>
<dbReference type="RefSeq" id="XP_047780732.1">
    <property type="nucleotide sequence ID" value="XM_047923097.1"/>
</dbReference>
<dbReference type="Proteomes" id="UP000814176">
    <property type="component" value="Unassembled WGS sequence"/>
</dbReference>